<proteinExistence type="predicted"/>
<gene>
    <name evidence="1" type="ORF">ACFODW_01715</name>
</gene>
<protein>
    <submittedName>
        <fullName evidence="1">NRDE family protein</fullName>
    </submittedName>
</protein>
<dbReference type="PANTHER" id="PTHR17985">
    <property type="entry name" value="SER/THR-RICH PROTEIN T10 IN DGCR REGION"/>
    <property type="match status" value="1"/>
</dbReference>
<dbReference type="EMBL" id="JBHRRZ010000002">
    <property type="protein sequence ID" value="MFC2947083.1"/>
    <property type="molecule type" value="Genomic_DNA"/>
</dbReference>
<dbReference type="InterPro" id="IPR008551">
    <property type="entry name" value="TANGO2"/>
</dbReference>
<reference evidence="2" key="1">
    <citation type="journal article" date="2019" name="Int. J. Syst. Evol. Microbiol.">
        <title>The Global Catalogue of Microorganisms (GCM) 10K type strain sequencing project: providing services to taxonomists for standard genome sequencing and annotation.</title>
        <authorList>
            <consortium name="The Broad Institute Genomics Platform"/>
            <consortium name="The Broad Institute Genome Sequencing Center for Infectious Disease"/>
            <person name="Wu L."/>
            <person name="Ma J."/>
        </authorList>
    </citation>
    <scope>NUCLEOTIDE SEQUENCE [LARGE SCALE GENOMIC DNA]</scope>
    <source>
        <strain evidence="2">KCTC 13193</strain>
    </source>
</reference>
<dbReference type="RefSeq" id="WP_390301988.1">
    <property type="nucleotide sequence ID" value="NZ_JBHRRZ010000002.1"/>
</dbReference>
<organism evidence="1 2">
    <name type="scientific">Virgibacillus sediminis</name>
    <dbReference type="NCBI Taxonomy" id="202260"/>
    <lineage>
        <taxon>Bacteria</taxon>
        <taxon>Bacillati</taxon>
        <taxon>Bacillota</taxon>
        <taxon>Bacilli</taxon>
        <taxon>Bacillales</taxon>
        <taxon>Bacillaceae</taxon>
        <taxon>Virgibacillus</taxon>
    </lineage>
</organism>
<evidence type="ECO:0000313" key="2">
    <source>
        <dbReference type="Proteomes" id="UP001595387"/>
    </source>
</evidence>
<dbReference type="Pfam" id="PF05742">
    <property type="entry name" value="TANGO2"/>
    <property type="match status" value="1"/>
</dbReference>
<comment type="caution">
    <text evidence="1">The sequence shown here is derived from an EMBL/GenBank/DDBJ whole genome shotgun (WGS) entry which is preliminary data.</text>
</comment>
<sequence length="254" mass="28945">MCLINFHFQAHPTYPLIVAANRDEFYGRPTAPADFWEDEPNILAGRDLEQMGTWLGVTKNGRFAALTNYRSPEHMAVGGISRGEIVKEYLSGDSSPEAFMHHLQKNRKRYTGFNLIAGDTQQLLHYHNVYNEITEIEPGTHGLSNDTLNTPWPKVVKGKRNLKEYVKSHESLHPEPLFDIISDAEKAPDEQLPDTGVGVQMERELSPLFIQMPEYGTRASTVMLIDYSNHVTFVERSYEHGHSAGENRFDFRIL</sequence>
<name>A0ABV7A285_9BACI</name>
<dbReference type="Proteomes" id="UP001595387">
    <property type="component" value="Unassembled WGS sequence"/>
</dbReference>
<accession>A0ABV7A285</accession>
<keyword evidence="2" id="KW-1185">Reference proteome</keyword>
<dbReference type="PANTHER" id="PTHR17985:SF8">
    <property type="entry name" value="TRANSPORT AND GOLGI ORGANIZATION PROTEIN 2 HOMOLOG"/>
    <property type="match status" value="1"/>
</dbReference>
<evidence type="ECO:0000313" key="1">
    <source>
        <dbReference type="EMBL" id="MFC2947083.1"/>
    </source>
</evidence>